<keyword evidence="1" id="KW-1133">Transmembrane helix</keyword>
<keyword evidence="1" id="KW-0812">Transmembrane</keyword>
<dbReference type="AlphaFoldDB" id="A0A367IU98"/>
<comment type="caution">
    <text evidence="2">The sequence shown here is derived from an EMBL/GenBank/DDBJ whole genome shotgun (WGS) entry which is preliminary data.</text>
</comment>
<dbReference type="EMBL" id="PJQM01005621">
    <property type="protein sequence ID" value="RCH81206.1"/>
    <property type="molecule type" value="Genomic_DNA"/>
</dbReference>
<proteinExistence type="predicted"/>
<accession>A0A367IU98</accession>
<evidence type="ECO:0000313" key="2">
    <source>
        <dbReference type="EMBL" id="RCH81206.1"/>
    </source>
</evidence>
<feature type="non-terminal residue" evidence="2">
    <location>
        <position position="1"/>
    </location>
</feature>
<evidence type="ECO:0000256" key="1">
    <source>
        <dbReference type="SAM" id="Phobius"/>
    </source>
</evidence>
<feature type="transmembrane region" description="Helical" evidence="1">
    <location>
        <begin position="37"/>
        <end position="57"/>
    </location>
</feature>
<name>A0A367IU98_RHIST</name>
<reference evidence="2 3" key="1">
    <citation type="journal article" date="2018" name="G3 (Bethesda)">
        <title>Phylogenetic and Phylogenomic Definition of Rhizopus Species.</title>
        <authorList>
            <person name="Gryganskyi A.P."/>
            <person name="Golan J."/>
            <person name="Dolatabadi S."/>
            <person name="Mondo S."/>
            <person name="Robb S."/>
            <person name="Idnurm A."/>
            <person name="Muszewska A."/>
            <person name="Steczkiewicz K."/>
            <person name="Masonjones S."/>
            <person name="Liao H.L."/>
            <person name="Gajdeczka M.T."/>
            <person name="Anike F."/>
            <person name="Vuek A."/>
            <person name="Anishchenko I.M."/>
            <person name="Voigt K."/>
            <person name="de Hoog G.S."/>
            <person name="Smith M.E."/>
            <person name="Heitman J."/>
            <person name="Vilgalys R."/>
            <person name="Stajich J.E."/>
        </authorList>
    </citation>
    <scope>NUCLEOTIDE SEQUENCE [LARGE SCALE GENOMIC DNA]</scope>
    <source>
        <strain evidence="2 3">LSU 92-RS-03</strain>
    </source>
</reference>
<keyword evidence="1" id="KW-0472">Membrane</keyword>
<gene>
    <name evidence="2" type="ORF">CU098_006515</name>
</gene>
<dbReference type="Proteomes" id="UP000253551">
    <property type="component" value="Unassembled WGS sequence"/>
</dbReference>
<evidence type="ECO:0000313" key="3">
    <source>
        <dbReference type="Proteomes" id="UP000253551"/>
    </source>
</evidence>
<sequence>QYGVYYLGESFFSEIANHALKLAFVNDLRYAEQPFKIIGYLAVVVVTALSLNFWSIAPM</sequence>
<keyword evidence="3" id="KW-1185">Reference proteome</keyword>
<protein>
    <submittedName>
        <fullName evidence="2">Uncharacterized protein</fullName>
    </submittedName>
</protein>
<organism evidence="2 3">
    <name type="scientific">Rhizopus stolonifer</name>
    <name type="common">Rhizopus nigricans</name>
    <dbReference type="NCBI Taxonomy" id="4846"/>
    <lineage>
        <taxon>Eukaryota</taxon>
        <taxon>Fungi</taxon>
        <taxon>Fungi incertae sedis</taxon>
        <taxon>Mucoromycota</taxon>
        <taxon>Mucoromycotina</taxon>
        <taxon>Mucoromycetes</taxon>
        <taxon>Mucorales</taxon>
        <taxon>Mucorineae</taxon>
        <taxon>Rhizopodaceae</taxon>
        <taxon>Rhizopus</taxon>
    </lineage>
</organism>